<dbReference type="Proteomes" id="UP000694005">
    <property type="component" value="Chromosome A04"/>
</dbReference>
<comment type="catalytic activity">
    <reaction evidence="3">
        <text>RX + glutathione = an S-substituted glutathione + a halide anion + H(+)</text>
        <dbReference type="Rhea" id="RHEA:16437"/>
        <dbReference type="ChEBI" id="CHEBI:15378"/>
        <dbReference type="ChEBI" id="CHEBI:16042"/>
        <dbReference type="ChEBI" id="CHEBI:17792"/>
        <dbReference type="ChEBI" id="CHEBI:57925"/>
        <dbReference type="ChEBI" id="CHEBI:90779"/>
        <dbReference type="EC" id="2.5.1.18"/>
    </reaction>
</comment>
<evidence type="ECO:0000256" key="3">
    <source>
        <dbReference type="ARBA" id="ARBA00047960"/>
    </source>
</evidence>
<reference evidence="5" key="3">
    <citation type="submission" date="2018-11" db="EMBL/GenBank/DDBJ databases">
        <authorList>
            <consortium name="Genoscope - CEA"/>
            <person name="William W."/>
        </authorList>
    </citation>
    <scope>NUCLEOTIDE SEQUENCE</scope>
</reference>
<evidence type="ECO:0000313" key="5">
    <source>
        <dbReference type="EMBL" id="VDD11873.1"/>
    </source>
</evidence>
<sequence length="102" mass="11390">MPCISTLKCPEGKFSLVKFDDNENWVANSDVVVGIIEEKYPEPSLNKDHANDGTEKVLLYELEALDNHLKTHGGPFVVGETVTAKLYHLEIALGHFKEWPAP</sequence>
<dbReference type="Gene3D" id="1.20.1050.10">
    <property type="match status" value="1"/>
</dbReference>
<proteinExistence type="predicted"/>
<reference evidence="7" key="1">
    <citation type="journal article" date="2011" name="Nat. Genet.">
        <title>The genome of the mesopolyploid crop species Brassica rapa.</title>
        <authorList>
            <consortium name="Brassica rapa Genome Sequencing Project Consortium"/>
            <person name="Wang X."/>
            <person name="Wang H."/>
            <person name="Wang J."/>
            <person name="Sun R."/>
            <person name="Wu J."/>
            <person name="Liu S."/>
            <person name="Bai Y."/>
            <person name="Mun J.H."/>
            <person name="Bancroft I."/>
            <person name="Cheng F."/>
            <person name="Huang S."/>
            <person name="Li X."/>
            <person name="Hua W."/>
            <person name="Wang J."/>
            <person name="Wang X."/>
            <person name="Freeling M."/>
            <person name="Pires J.C."/>
            <person name="Paterson A.H."/>
            <person name="Chalhoub B."/>
            <person name="Wang B."/>
            <person name="Hayward A."/>
            <person name="Sharpe A.G."/>
            <person name="Park B.S."/>
            <person name="Weisshaar B."/>
            <person name="Liu B."/>
            <person name="Li B."/>
            <person name="Liu B."/>
            <person name="Tong C."/>
            <person name="Song C."/>
            <person name="Duran C."/>
            <person name="Peng C."/>
            <person name="Geng C."/>
            <person name="Koh C."/>
            <person name="Lin C."/>
            <person name="Edwards D."/>
            <person name="Mu D."/>
            <person name="Shen D."/>
            <person name="Soumpourou E."/>
            <person name="Li F."/>
            <person name="Fraser F."/>
            <person name="Conant G."/>
            <person name="Lassalle G."/>
            <person name="King G.J."/>
            <person name="Bonnema G."/>
            <person name="Tang H."/>
            <person name="Wang H."/>
            <person name="Belcram H."/>
            <person name="Zhou H."/>
            <person name="Hirakawa H."/>
            <person name="Abe H."/>
            <person name="Guo H."/>
            <person name="Wang H."/>
            <person name="Jin H."/>
            <person name="Parkin I.A."/>
            <person name="Batley J."/>
            <person name="Kim J.S."/>
            <person name="Just J."/>
            <person name="Li J."/>
            <person name="Xu J."/>
            <person name="Deng J."/>
            <person name="Kim J.A."/>
            <person name="Li J."/>
            <person name="Yu J."/>
            <person name="Meng J."/>
            <person name="Wang J."/>
            <person name="Min J."/>
            <person name="Poulain J."/>
            <person name="Wang J."/>
            <person name="Hatakeyama K."/>
            <person name="Wu K."/>
            <person name="Wang L."/>
            <person name="Fang L."/>
            <person name="Trick M."/>
            <person name="Links M.G."/>
            <person name="Zhao M."/>
            <person name="Jin M."/>
            <person name="Ramchiary N."/>
            <person name="Drou N."/>
            <person name="Berkman P.J."/>
            <person name="Cai Q."/>
            <person name="Huang Q."/>
            <person name="Li R."/>
            <person name="Tabata S."/>
            <person name="Cheng S."/>
            <person name="Zhang S."/>
            <person name="Zhang S."/>
            <person name="Huang S."/>
            <person name="Sato S."/>
            <person name="Sun S."/>
            <person name="Kwon S.J."/>
            <person name="Choi S.R."/>
            <person name="Lee T.H."/>
            <person name="Fan W."/>
            <person name="Zhao X."/>
            <person name="Tan X."/>
            <person name="Xu X."/>
            <person name="Wang Y."/>
            <person name="Qiu Y."/>
            <person name="Yin Y."/>
            <person name="Li Y."/>
            <person name="Du Y."/>
            <person name="Liao Y."/>
            <person name="Lim Y."/>
            <person name="Narusaka Y."/>
            <person name="Wang Y."/>
            <person name="Wang Z."/>
            <person name="Li Z."/>
            <person name="Wang Z."/>
            <person name="Xiong Z."/>
            <person name="Zhang Z."/>
        </authorList>
    </citation>
    <scope>NUCLEOTIDE SEQUENCE [LARGE SCALE GENOMIC DNA]</scope>
    <source>
        <strain evidence="7">cv. Chiifu-401-42</strain>
    </source>
</reference>
<dbReference type="EMBL" id="LS974620">
    <property type="protein sequence ID" value="CAG7906213.1"/>
    <property type="molecule type" value="Genomic_DNA"/>
</dbReference>
<dbReference type="GO" id="GO:0033355">
    <property type="term" value="P:ascorbate glutathione cycle"/>
    <property type="evidence" value="ECO:0007669"/>
    <property type="project" value="InterPro"/>
</dbReference>
<keyword evidence="7" id="KW-1185">Reference proteome</keyword>
<dbReference type="Gramene" id="A04p11140.2_BraZ1">
    <property type="protein sequence ID" value="A04p11140.2_BraZ1.CDS"/>
    <property type="gene ID" value="A04g11140.2_BraZ1"/>
</dbReference>
<dbReference type="SMR" id="A0A3P6C0U0"/>
<dbReference type="eggNOG" id="KOG1422">
    <property type="taxonomic scope" value="Eukaryota"/>
</dbReference>
<evidence type="ECO:0000256" key="1">
    <source>
        <dbReference type="ARBA" id="ARBA00012452"/>
    </source>
</evidence>
<dbReference type="EnsemblPlants" id="Bra035356.1">
    <property type="protein sequence ID" value="Bra035356.1-P"/>
    <property type="gene ID" value="Bra035356"/>
</dbReference>
<reference evidence="6" key="4">
    <citation type="submission" date="2023-03" db="UniProtKB">
        <authorList>
            <consortium name="EnsemblPlants"/>
        </authorList>
    </citation>
    <scope>IDENTIFICATION</scope>
    <source>
        <strain evidence="6">cv. Chiifu-401-42</strain>
    </source>
</reference>
<dbReference type="AlphaFoldDB" id="A0A3P6C0U0"/>
<dbReference type="GO" id="GO:0004364">
    <property type="term" value="F:glutathione transferase activity"/>
    <property type="evidence" value="ECO:0007669"/>
    <property type="project" value="UniProtKB-EC"/>
</dbReference>
<evidence type="ECO:0000256" key="2">
    <source>
        <dbReference type="ARBA" id="ARBA00022679"/>
    </source>
</evidence>
<accession>A0A3P6C0U0</accession>
<evidence type="ECO:0000313" key="4">
    <source>
        <dbReference type="EMBL" id="CAG7906213.1"/>
    </source>
</evidence>
<dbReference type="InterPro" id="IPR044627">
    <property type="entry name" value="DHAR1/2/3/4"/>
</dbReference>
<dbReference type="EC" id="2.5.1.18" evidence="1"/>
<dbReference type="Gramene" id="Bra035356.1">
    <property type="protein sequence ID" value="Bra035356.1-P"/>
    <property type="gene ID" value="Bra035356"/>
</dbReference>
<organism evidence="5">
    <name type="scientific">Brassica campestris</name>
    <name type="common">Field mustard</name>
    <dbReference type="NCBI Taxonomy" id="3711"/>
    <lineage>
        <taxon>Eukaryota</taxon>
        <taxon>Viridiplantae</taxon>
        <taxon>Streptophyta</taxon>
        <taxon>Embryophyta</taxon>
        <taxon>Tracheophyta</taxon>
        <taxon>Spermatophyta</taxon>
        <taxon>Magnoliopsida</taxon>
        <taxon>eudicotyledons</taxon>
        <taxon>Gunneridae</taxon>
        <taxon>Pentapetalae</taxon>
        <taxon>rosids</taxon>
        <taxon>malvids</taxon>
        <taxon>Brassicales</taxon>
        <taxon>Brassicaceae</taxon>
        <taxon>Brassiceae</taxon>
        <taxon>Brassica</taxon>
    </lineage>
</organism>
<dbReference type="GO" id="GO:0045174">
    <property type="term" value="F:glutathione dehydrogenase (ascorbate) activity"/>
    <property type="evidence" value="ECO:0007669"/>
    <property type="project" value="InterPro"/>
</dbReference>
<evidence type="ECO:0000313" key="7">
    <source>
        <dbReference type="Proteomes" id="UP000011750"/>
    </source>
</evidence>
<dbReference type="Proteomes" id="UP000011750">
    <property type="component" value="Unassembled WGS sequence"/>
</dbReference>
<dbReference type="PANTHER" id="PTHR44420:SF2">
    <property type="entry name" value="GLUTATHIONE S-TRANSFERASE DHAR2-RELATED"/>
    <property type="match status" value="1"/>
</dbReference>
<reference evidence="7" key="2">
    <citation type="journal article" date="2018" name="Hortic Res">
        <title>Improved Brassica rapa reference genome by single-molecule sequencing and chromosome conformation capture technologies.</title>
        <authorList>
            <person name="Zhang L."/>
            <person name="Cai X."/>
            <person name="Wu J."/>
            <person name="Liu M."/>
            <person name="Grob S."/>
            <person name="Cheng F."/>
            <person name="Liang J."/>
            <person name="Cai C."/>
            <person name="Liu Z."/>
            <person name="Liu B."/>
            <person name="Wang F."/>
            <person name="Li S."/>
            <person name="Liu F."/>
            <person name="Li X."/>
            <person name="Cheng L."/>
            <person name="Yang W."/>
            <person name="Li M.H."/>
            <person name="Grossniklaus U."/>
            <person name="Zheng H."/>
            <person name="Wang X."/>
        </authorList>
    </citation>
    <scope>NUCLEOTIDE SEQUENCE [LARGE SCALE GENOMIC DNA]</scope>
    <source>
        <strain evidence="7">cv. Chiifu-401-42</strain>
    </source>
</reference>
<protein>
    <recommendedName>
        <fullName evidence="1">glutathione transferase</fullName>
        <ecNumber evidence="1">2.5.1.18</ecNumber>
    </recommendedName>
</protein>
<evidence type="ECO:0000313" key="6">
    <source>
        <dbReference type="EnsemblPlants" id="Bra035356.1-P"/>
    </source>
</evidence>
<dbReference type="EMBL" id="LR031576">
    <property type="protein sequence ID" value="VDD11873.1"/>
    <property type="molecule type" value="Genomic_DNA"/>
</dbReference>
<dbReference type="HOGENOM" id="CLU_2281428_0_0_1"/>
<name>A0A3P6C0U0_BRACM</name>
<dbReference type="PANTHER" id="PTHR44420">
    <property type="entry name" value="GLUTATHIONE S-TRANSFERASE DHAR2-RELATED"/>
    <property type="match status" value="1"/>
</dbReference>
<accession>M4F2Q7</accession>
<keyword evidence="2" id="KW-0808">Transferase</keyword>
<gene>
    <name evidence="5" type="ORF">BRAA04T16681Z</name>
    <name evidence="4" type="ORF">BRAPAZ1V2_A04P11140.2</name>
</gene>
<dbReference type="STRING" id="51351.M4F2Q7"/>